<sequence length="996" mass="100479">MSNLTSTLTLQLKDDGLAAKAKADAEALKKLGASGADLKKLGEAGAAALKQLDALAGKGARIDAFKAGSRALKEQGNALRQARATATREAAALARAQAAGDAKAIKAAEKAHTAAMRRQAAQQEAFIERGKAVRAARNELLNTGVGRAGRGLALGAAEKALASETEAANAQLREQIALLGRVAGAEHKAAAAAKTHAMAERMATADSRRQAIAQAERRLRNGMGRSGGMGGAAAAGAEAGALAHASRRRRGGGHSEEEQRDHYIRHHGIIGYTAAGAAGYASAHGVVGGIEHAVRAGANYQHEVVALQNAGRSDHELEEIHAAAKQTAAAIPTASFEESLKVVNETTSAFGSLEHAIEHLTFMQRAASVVHAAAGDKVQDDAGEMGNKMARFAEERGTAGDGATFERETGKLVRAMVFTRGNFNPTEMLNFAQQAKSSLQGYNERFLTGIMPSIVGTMGGDRAGTAANSFNGVIDGKVNDMKQAEEWMRLGLLDKSQAIMKKGHAVGWRTGAIKDTAGAHADPLQWMEDVVLPALREKGGRDGKGIDVDDKEALKQALATLFRNQNANFFANELSQKNMRSRLHKDEHLMELVGTPEEIFKRNMSKDAKVALTALKAGLDDLMTTATAPGMPFAASSLKNLAVGLHAIANAASDHPALATAAGASAAAAGLAGAGALSYGIMNGFGLGASAVALDGSAAALTVAATALGGGAAAGAAANGGAAAAAAAGAGAAGAKASRFGRAGKLVKGAAGVAGVGALAELAQQQNVLTAPDLSDGLGRAAVAAFDPVLADMIYGESSAVGRQRRANAAGRRMAGIRGSSLPTEVGSARLGFGLNGPVGALDAVPLGSGGGGPSSGFGASPVDAGKIAEAKTALEGYRAELASLKTDMSATAGLDLPGLGEGMERRKTELEGLISGMEAKLQSLGAVTVAPTIDTGSITAASGAVDGLLSKLAQVGPAASAAAGSVSRAAAAAGTLRGRSRNSFSDGETPGAGAE</sequence>
<dbReference type="EC" id="1.1.1.100" evidence="2"/>
<accession>A0AAE8HQ53</accession>
<keyword evidence="4" id="KW-1185">Reference proteome</keyword>
<feature type="compositionally biased region" description="Gly residues" evidence="1">
    <location>
        <begin position="224"/>
        <end position="233"/>
    </location>
</feature>
<reference evidence="2 4" key="1">
    <citation type="submission" date="2016-04" db="EMBL/GenBank/DDBJ databases">
        <title>Complete genome sequencing and analysis of CBMB27, Methylobacterium phyllosphaerae isolated from leaf tissues of rice (Oryza sativa L.).</title>
        <authorList>
            <person name="Lee Y."/>
            <person name="Hwangbo K."/>
            <person name="Chung H."/>
            <person name="Yoo J."/>
            <person name="Kim K.Y."/>
            <person name="Sa T.M."/>
            <person name="Um Y."/>
            <person name="Madhaiyan M."/>
        </authorList>
    </citation>
    <scope>NUCLEOTIDE SEQUENCE [LARGE SCALE GENOMIC DNA]</scope>
    <source>
        <strain evidence="2 4">CBMB27</strain>
    </source>
</reference>
<gene>
    <name evidence="2" type="ORF">MCBMB27_02093</name>
    <name evidence="3" type="ORF">SAMN05192567_10642</name>
</gene>
<dbReference type="GO" id="GO:0004316">
    <property type="term" value="F:3-oxoacyl-[acyl-carrier-protein] reductase (NADPH) activity"/>
    <property type="evidence" value="ECO:0007669"/>
    <property type="project" value="UniProtKB-EC"/>
</dbReference>
<keyword evidence="2" id="KW-0560">Oxidoreductase</keyword>
<dbReference type="RefSeq" id="WP_075380330.1">
    <property type="nucleotide sequence ID" value="NZ_CP015367.1"/>
</dbReference>
<proteinExistence type="predicted"/>
<feature type="region of interest" description="Disordered" evidence="1">
    <location>
        <begin position="974"/>
        <end position="996"/>
    </location>
</feature>
<evidence type="ECO:0000256" key="1">
    <source>
        <dbReference type="SAM" id="MobiDB-lite"/>
    </source>
</evidence>
<evidence type="ECO:0000313" key="2">
    <source>
        <dbReference type="EMBL" id="APT31384.1"/>
    </source>
</evidence>
<dbReference type="EMBL" id="FOPK01000006">
    <property type="protein sequence ID" value="SFG64353.1"/>
    <property type="molecule type" value="Genomic_DNA"/>
</dbReference>
<dbReference type="Proteomes" id="UP000199140">
    <property type="component" value="Unassembled WGS sequence"/>
</dbReference>
<feature type="region of interest" description="Disordered" evidence="1">
    <location>
        <begin position="221"/>
        <end position="260"/>
    </location>
</feature>
<dbReference type="AlphaFoldDB" id="A0AAE8HQ53"/>
<evidence type="ECO:0000313" key="3">
    <source>
        <dbReference type="EMBL" id="SFG64353.1"/>
    </source>
</evidence>
<dbReference type="Proteomes" id="UP000185487">
    <property type="component" value="Chromosome"/>
</dbReference>
<dbReference type="KEGG" id="mphy:MCBMB27_02093"/>
<dbReference type="EMBL" id="CP015367">
    <property type="protein sequence ID" value="APT31384.1"/>
    <property type="molecule type" value="Genomic_DNA"/>
</dbReference>
<feature type="compositionally biased region" description="Low complexity" evidence="1">
    <location>
        <begin position="234"/>
        <end position="244"/>
    </location>
</feature>
<reference evidence="3 5" key="2">
    <citation type="submission" date="2016-10" db="EMBL/GenBank/DDBJ databases">
        <authorList>
            <person name="Varghese N."/>
            <person name="Submissions S."/>
        </authorList>
    </citation>
    <scope>NUCLEOTIDE SEQUENCE [LARGE SCALE GENOMIC DNA]</scope>
    <source>
        <strain evidence="3 5">CBMB27</strain>
    </source>
</reference>
<organism evidence="3 5">
    <name type="scientific">Methylobacterium phyllosphaerae</name>
    <dbReference type="NCBI Taxonomy" id="418223"/>
    <lineage>
        <taxon>Bacteria</taxon>
        <taxon>Pseudomonadati</taxon>
        <taxon>Pseudomonadota</taxon>
        <taxon>Alphaproteobacteria</taxon>
        <taxon>Hyphomicrobiales</taxon>
        <taxon>Methylobacteriaceae</taxon>
        <taxon>Methylobacterium</taxon>
    </lineage>
</organism>
<evidence type="ECO:0000313" key="5">
    <source>
        <dbReference type="Proteomes" id="UP000199140"/>
    </source>
</evidence>
<name>A0AAE8HQ53_9HYPH</name>
<protein>
    <submittedName>
        <fullName evidence="2">Epstein-Barr nuclear antigen 1</fullName>
        <ecNumber evidence="2">1.1.1.100</ecNumber>
    </submittedName>
</protein>
<evidence type="ECO:0000313" key="4">
    <source>
        <dbReference type="Proteomes" id="UP000185487"/>
    </source>
</evidence>